<organism evidence="2 5">
    <name type="scientific">Clostridium cochlearium</name>
    <dbReference type="NCBI Taxonomy" id="1494"/>
    <lineage>
        <taxon>Bacteria</taxon>
        <taxon>Bacillati</taxon>
        <taxon>Bacillota</taxon>
        <taxon>Clostridia</taxon>
        <taxon>Eubacteriales</taxon>
        <taxon>Clostridiaceae</taxon>
        <taxon>Clostridium</taxon>
    </lineage>
</organism>
<gene>
    <name evidence="2" type="ORF">HMJ28_03260</name>
    <name evidence="3" type="ORF">SAMN05216497_10780</name>
</gene>
<protein>
    <submittedName>
        <fullName evidence="2">DUF4007 family protein</fullName>
    </submittedName>
</protein>
<sequence length="291" mass="34209">MSKKNFKFKIKGHGSFYLREGWLRKGIKNVEKDENIFINKEATDILGVGNNMVKSIRYWLQACGLTEEKKRKQYLTEDFGEIINKFDPYFEDIFTLWLIHYKLSSNSELATTWYLFFNKLNLDEFTKVDLFHAMKNSLDGLTDKKYSENSLNDDCSCFIKTYYTENPNSKNPEENTVCPLSELKLIDKIKSADGKDIYIKKRPNMEVLDKLVVMYIILDNLDGKNSIEIEKLLNDSSNVGKILNLDRNILNEYLDILKYEGFIDINRTAGLDKIYIKHKDKNKIIEEYFKE</sequence>
<dbReference type="Proteomes" id="UP000528432">
    <property type="component" value="Unassembled WGS sequence"/>
</dbReference>
<dbReference type="AlphaFoldDB" id="A0A1G9HEW2"/>
<dbReference type="RefSeq" id="WP_089865317.1">
    <property type="nucleotide sequence ID" value="NZ_FNGL01000007.1"/>
</dbReference>
<evidence type="ECO:0000313" key="5">
    <source>
        <dbReference type="Proteomes" id="UP000528432"/>
    </source>
</evidence>
<accession>A0A1G9HEW2</accession>
<dbReference type="Proteomes" id="UP000198811">
    <property type="component" value="Unassembled WGS sequence"/>
</dbReference>
<evidence type="ECO:0000313" key="3">
    <source>
        <dbReference type="EMBL" id="SDL11244.1"/>
    </source>
</evidence>
<proteinExistence type="predicted"/>
<dbReference type="Pfam" id="PF13182">
    <property type="entry name" value="DUF4007"/>
    <property type="match status" value="1"/>
</dbReference>
<comment type="caution">
    <text evidence="2">The sequence shown here is derived from an EMBL/GenBank/DDBJ whole genome shotgun (WGS) entry which is preliminary data.</text>
</comment>
<name>A0A1G9HEW2_CLOCO</name>
<reference evidence="2 5" key="2">
    <citation type="submission" date="2020-05" db="EMBL/GenBank/DDBJ databases">
        <title>Draft genome sequence of Clostridium cochlearium strain AGROS13 isolated from a sheep dairy farm in New Zealand.</title>
        <authorList>
            <person name="Gupta T.B."/>
            <person name="Jauregui R."/>
            <person name="Risson A.N."/>
            <person name="Brightwell G."/>
            <person name="Maclean P."/>
        </authorList>
    </citation>
    <scope>NUCLEOTIDE SEQUENCE [LARGE SCALE GENOMIC DNA]</scope>
    <source>
        <strain evidence="2 5">AGROS13</strain>
    </source>
</reference>
<reference evidence="3 4" key="1">
    <citation type="submission" date="2016-10" db="EMBL/GenBank/DDBJ databases">
        <authorList>
            <person name="Varghese N."/>
            <person name="Submissions S."/>
        </authorList>
    </citation>
    <scope>NUCLEOTIDE SEQUENCE [LARGE SCALE GENOMIC DNA]</scope>
    <source>
        <strain evidence="3 4">NLAE-zl-C224</strain>
    </source>
</reference>
<dbReference type="EMBL" id="JABFIF010000003">
    <property type="protein sequence ID" value="NOH15411.1"/>
    <property type="molecule type" value="Genomic_DNA"/>
</dbReference>
<dbReference type="STRING" id="1494.SAMN05216497_10780"/>
<dbReference type="OrthoDB" id="747541at2"/>
<dbReference type="InterPro" id="IPR025248">
    <property type="entry name" value="DUF4007"/>
</dbReference>
<evidence type="ECO:0000313" key="2">
    <source>
        <dbReference type="EMBL" id="NOH15411.1"/>
    </source>
</evidence>
<evidence type="ECO:0000313" key="4">
    <source>
        <dbReference type="Proteomes" id="UP000198811"/>
    </source>
</evidence>
<evidence type="ECO:0000259" key="1">
    <source>
        <dbReference type="Pfam" id="PF13182"/>
    </source>
</evidence>
<feature type="domain" description="DUF4007" evidence="1">
    <location>
        <begin position="12"/>
        <end position="288"/>
    </location>
</feature>
<dbReference type="EMBL" id="FNGL01000007">
    <property type="protein sequence ID" value="SDL11244.1"/>
    <property type="molecule type" value="Genomic_DNA"/>
</dbReference>
<keyword evidence="4" id="KW-1185">Reference proteome</keyword>